<accession>A0A2P2KVT0</accession>
<evidence type="ECO:0000313" key="1">
    <source>
        <dbReference type="EMBL" id="MBX09783.1"/>
    </source>
</evidence>
<protein>
    <submittedName>
        <fullName evidence="1">Uncharacterized protein</fullName>
    </submittedName>
</protein>
<reference evidence="1" key="1">
    <citation type="submission" date="2018-02" db="EMBL/GenBank/DDBJ databases">
        <title>Rhizophora mucronata_Transcriptome.</title>
        <authorList>
            <person name="Meera S.P."/>
            <person name="Sreeshan A."/>
            <person name="Augustine A."/>
        </authorList>
    </citation>
    <scope>NUCLEOTIDE SEQUENCE</scope>
    <source>
        <tissue evidence="1">Leaf</tissue>
    </source>
</reference>
<dbReference type="AlphaFoldDB" id="A0A2P2KVT0"/>
<proteinExistence type="predicted"/>
<sequence>MHNRNSKRLGRDDILNNLYAVPRLTEPLVLFLPESGILSTTASAFDSSAFSSGGGGGGLKDFSSAASLVASTGSTFGASTVSGGGSDENSDSTFVGSFTIAL</sequence>
<organism evidence="1">
    <name type="scientific">Rhizophora mucronata</name>
    <name type="common">Asiatic mangrove</name>
    <dbReference type="NCBI Taxonomy" id="61149"/>
    <lineage>
        <taxon>Eukaryota</taxon>
        <taxon>Viridiplantae</taxon>
        <taxon>Streptophyta</taxon>
        <taxon>Embryophyta</taxon>
        <taxon>Tracheophyta</taxon>
        <taxon>Spermatophyta</taxon>
        <taxon>Magnoliopsida</taxon>
        <taxon>eudicotyledons</taxon>
        <taxon>Gunneridae</taxon>
        <taxon>Pentapetalae</taxon>
        <taxon>rosids</taxon>
        <taxon>fabids</taxon>
        <taxon>Malpighiales</taxon>
        <taxon>Rhizophoraceae</taxon>
        <taxon>Rhizophora</taxon>
    </lineage>
</organism>
<name>A0A2P2KVT0_RHIMU</name>
<dbReference type="EMBL" id="GGEC01029299">
    <property type="protein sequence ID" value="MBX09783.1"/>
    <property type="molecule type" value="Transcribed_RNA"/>
</dbReference>